<dbReference type="RefSeq" id="WP_134437060.1">
    <property type="nucleotide sequence ID" value="NZ_SOML01000010.1"/>
</dbReference>
<dbReference type="AlphaFoldDB" id="A0A4Y8L337"/>
<organism evidence="1 2">
    <name type="scientific">Dysgonomonas capnocytophagoides</name>
    <dbReference type="NCBI Taxonomy" id="45254"/>
    <lineage>
        <taxon>Bacteria</taxon>
        <taxon>Pseudomonadati</taxon>
        <taxon>Bacteroidota</taxon>
        <taxon>Bacteroidia</taxon>
        <taxon>Bacteroidales</taxon>
        <taxon>Dysgonomonadaceae</taxon>
        <taxon>Dysgonomonas</taxon>
    </lineage>
</organism>
<proteinExistence type="predicted"/>
<gene>
    <name evidence="1" type="ORF">E2605_14850</name>
</gene>
<keyword evidence="2" id="KW-1185">Reference proteome</keyword>
<reference evidence="1 2" key="1">
    <citation type="submission" date="2019-03" db="EMBL/GenBank/DDBJ databases">
        <title>San Antonio Military Medical Center submission to MRSN (WRAIR), pending publication.</title>
        <authorList>
            <person name="Blyth D.M."/>
            <person name="Mccarthy S.L."/>
            <person name="Schall S.E."/>
            <person name="Stam J.A."/>
            <person name="Ong A.C."/>
            <person name="Mcgann P.T."/>
        </authorList>
    </citation>
    <scope>NUCLEOTIDE SEQUENCE [LARGE SCALE GENOMIC DNA]</scope>
    <source>
        <strain evidence="1 2">MRSN571793</strain>
    </source>
</reference>
<name>A0A4Y8L337_9BACT</name>
<protein>
    <submittedName>
        <fullName evidence="1">Uncharacterized protein</fullName>
    </submittedName>
</protein>
<dbReference type="OrthoDB" id="996356at2"/>
<evidence type="ECO:0000313" key="1">
    <source>
        <dbReference type="EMBL" id="TFD94648.1"/>
    </source>
</evidence>
<accession>A0A4Y8L337</accession>
<evidence type="ECO:0000313" key="2">
    <source>
        <dbReference type="Proteomes" id="UP000297861"/>
    </source>
</evidence>
<dbReference type="Proteomes" id="UP000297861">
    <property type="component" value="Unassembled WGS sequence"/>
</dbReference>
<dbReference type="EMBL" id="SOML01000010">
    <property type="protein sequence ID" value="TFD94648.1"/>
    <property type="molecule type" value="Genomic_DNA"/>
</dbReference>
<comment type="caution">
    <text evidence="1">The sequence shown here is derived from an EMBL/GenBank/DDBJ whole genome shotgun (WGS) entry which is preliminary data.</text>
</comment>
<sequence>MLLFSSTPPNTGKKYIKNKDQIDSVFAGRAEDFNKWFSENYTRLYRYLADKQYLEYDVFVDTFEKVYSNVLYSGAEISNYRTYFLTAYFSMLQTDRVFQNRFCELLDNVDIEDREYSEIVDIDEKRTNLEQDIFKYVYSRYSLRNFELFKMYMHLKPAVNYSTLESITGVKAYLIQRIVSKIKKDIQQNKEFQKRRKEVL</sequence>